<dbReference type="Pfam" id="PF20231">
    <property type="entry name" value="DUF6589"/>
    <property type="match status" value="1"/>
</dbReference>
<name>A0A2N5TJU6_9BASI</name>
<dbReference type="AlphaFoldDB" id="A0A2N5TJU6"/>
<protein>
    <recommendedName>
        <fullName evidence="1">DUF6589 domain-containing protein</fullName>
    </recommendedName>
</protein>
<sequence length="809" mass="90651">MSVPSAENNLRDATKNTTDPMKTELGKVLHVCKTLQQLSLTPKKFFVNLDVLHAIRNLTYKSDPQNPLWRNFILDKAKKCVLDETAPIGEYPGGLFYSSNKITSNFFSKKKIKERDWNLTHKNMPFLYQLLSAKLNQNQKHGVPKTNVEGVEDEAEEDECDNLDNVDFDHGSSPTVKQGAASCQRDRQLQREQRVHVTASTICSMVAFGTNRRDNSLQLENALTFLACGVTERVSEYLHYIGLCSSRETGHSALQTLGSQASRQIVNQLSIKKCDVIAPIICIDNVDFEERVHSASPEKKTHMFHGTWGYIHTINPELLKDVNPDDLKAKTVVESIKKSANLDVDPLLFMPSPEDSNQFKAVIKSQLAQALMGYIAATDDGTTDSVILNPPPVDPIKPKKTGYQHAQTDDDHEFFARLQLMEGDLGTCLNLESLRALRKPSAYVEGSLSKVFMFLGAAHTLWNVSQAIYLMHFGNPKDSTDLGAWRTLALLGLPSDKPLPKNDFTSMITNIQKIHKASLIQCLLLTMNLSINTLPDEKLKLSPALLNDIIDRCYTTYFGNQSIKKALESEELGYYNLLLLLWDFATIVEANRAMKAGDIGRLILIWRRWTIMAQGMKGLTHYKIHLPRMLILLNTLPALLSHIVKHSLLISPSGRANHFVAKDFYLETQNYWLKYLYNHNGIGTSIARLKDVISVNVPLAINSFLRMAVQTNLCHPKQGIASNTALVPNTLKLGLAEMQEDVKAGSKNLNQLRPSTLLSNQIWAAPTLVQGEIHDEHGNVNNKEEEESHELADPDHEFHSGLEAGILDF</sequence>
<comment type="caution">
    <text evidence="2">The sequence shown here is derived from an EMBL/GenBank/DDBJ whole genome shotgun (WGS) entry which is preliminary data.</text>
</comment>
<evidence type="ECO:0000313" key="3">
    <source>
        <dbReference type="Proteomes" id="UP000235392"/>
    </source>
</evidence>
<accession>A0A2N5TJU6</accession>
<feature type="domain" description="DUF6589" evidence="1">
    <location>
        <begin position="411"/>
        <end position="718"/>
    </location>
</feature>
<dbReference type="EMBL" id="PGCI01000510">
    <property type="protein sequence ID" value="PLW25760.1"/>
    <property type="molecule type" value="Genomic_DNA"/>
</dbReference>
<evidence type="ECO:0000259" key="1">
    <source>
        <dbReference type="Pfam" id="PF20231"/>
    </source>
</evidence>
<dbReference type="Proteomes" id="UP000235392">
    <property type="component" value="Unassembled WGS sequence"/>
</dbReference>
<dbReference type="InterPro" id="IPR046496">
    <property type="entry name" value="DUF6589"/>
</dbReference>
<organism evidence="2 3">
    <name type="scientific">Puccinia coronata f. sp. avenae</name>
    <dbReference type="NCBI Taxonomy" id="200324"/>
    <lineage>
        <taxon>Eukaryota</taxon>
        <taxon>Fungi</taxon>
        <taxon>Dikarya</taxon>
        <taxon>Basidiomycota</taxon>
        <taxon>Pucciniomycotina</taxon>
        <taxon>Pucciniomycetes</taxon>
        <taxon>Pucciniales</taxon>
        <taxon>Pucciniaceae</taxon>
        <taxon>Puccinia</taxon>
    </lineage>
</organism>
<proteinExistence type="predicted"/>
<evidence type="ECO:0000313" key="2">
    <source>
        <dbReference type="EMBL" id="PLW25760.1"/>
    </source>
</evidence>
<gene>
    <name evidence="2" type="ORF">PCASD_25308</name>
</gene>
<reference evidence="2 3" key="1">
    <citation type="submission" date="2017-11" db="EMBL/GenBank/DDBJ databases">
        <title>De novo assembly and phasing of dikaryotic genomes from two isolates of Puccinia coronata f. sp. avenae, the causal agent of oat crown rust.</title>
        <authorList>
            <person name="Miller M.E."/>
            <person name="Zhang Y."/>
            <person name="Omidvar V."/>
            <person name="Sperschneider J."/>
            <person name="Schwessinger B."/>
            <person name="Raley C."/>
            <person name="Palmer J.M."/>
            <person name="Garnica D."/>
            <person name="Upadhyaya N."/>
            <person name="Rathjen J."/>
            <person name="Taylor J.M."/>
            <person name="Park R.F."/>
            <person name="Dodds P.N."/>
            <person name="Hirsch C.D."/>
            <person name="Kianian S.F."/>
            <person name="Figueroa M."/>
        </authorList>
    </citation>
    <scope>NUCLEOTIDE SEQUENCE [LARGE SCALE GENOMIC DNA]</scope>
    <source>
        <strain evidence="2">12SD80</strain>
    </source>
</reference>